<evidence type="ECO:0000256" key="1">
    <source>
        <dbReference type="ARBA" id="ARBA00004651"/>
    </source>
</evidence>
<keyword evidence="9" id="KW-1185">Reference proteome</keyword>
<dbReference type="Pfam" id="PF02687">
    <property type="entry name" value="FtsX"/>
    <property type="match status" value="1"/>
</dbReference>
<dbReference type="RefSeq" id="WP_108620219.1">
    <property type="nucleotide sequence ID" value="NZ_CP028901.1"/>
</dbReference>
<keyword evidence="2" id="KW-1003">Cell membrane</keyword>
<feature type="transmembrane region" description="Helical" evidence="6">
    <location>
        <begin position="268"/>
        <end position="291"/>
    </location>
</feature>
<feature type="transmembrane region" description="Helical" evidence="6">
    <location>
        <begin position="496"/>
        <end position="519"/>
    </location>
</feature>
<feature type="transmembrane region" description="Helical" evidence="6">
    <location>
        <begin position="415"/>
        <end position="433"/>
    </location>
</feature>
<evidence type="ECO:0000256" key="4">
    <source>
        <dbReference type="ARBA" id="ARBA00022989"/>
    </source>
</evidence>
<dbReference type="GO" id="GO:0005886">
    <property type="term" value="C:plasma membrane"/>
    <property type="evidence" value="ECO:0007669"/>
    <property type="project" value="UniProtKB-SubCell"/>
</dbReference>
<feature type="transmembrane region" description="Helical" evidence="6">
    <location>
        <begin position="370"/>
        <end position="394"/>
    </location>
</feature>
<dbReference type="KEGG" id="boz:DBV39_02540"/>
<gene>
    <name evidence="8" type="ORF">DBV39_02540</name>
</gene>
<comment type="subcellular location">
    <subcellularLocation>
        <location evidence="1">Cell membrane</location>
        <topology evidence="1">Multi-pass membrane protein</topology>
    </subcellularLocation>
</comment>
<dbReference type="AlphaFoldDB" id="A0A2R4XG39"/>
<keyword evidence="5 6" id="KW-0472">Membrane</keyword>
<dbReference type="Proteomes" id="UP000244571">
    <property type="component" value="Chromosome"/>
</dbReference>
<evidence type="ECO:0000313" key="8">
    <source>
        <dbReference type="EMBL" id="AWB32778.1"/>
    </source>
</evidence>
<feature type="transmembrane region" description="Helical" evidence="6">
    <location>
        <begin position="821"/>
        <end position="840"/>
    </location>
</feature>
<feature type="transmembrane region" description="Helical" evidence="6">
    <location>
        <begin position="25"/>
        <end position="49"/>
    </location>
</feature>
<organism evidence="8 9">
    <name type="scientific">Orrella marina</name>
    <dbReference type="NCBI Taxonomy" id="2163011"/>
    <lineage>
        <taxon>Bacteria</taxon>
        <taxon>Pseudomonadati</taxon>
        <taxon>Pseudomonadota</taxon>
        <taxon>Betaproteobacteria</taxon>
        <taxon>Burkholderiales</taxon>
        <taxon>Alcaligenaceae</taxon>
        <taxon>Orrella</taxon>
    </lineage>
</organism>
<feature type="transmembrane region" description="Helical" evidence="6">
    <location>
        <begin position="327"/>
        <end position="350"/>
    </location>
</feature>
<dbReference type="InterPro" id="IPR003838">
    <property type="entry name" value="ABC3_permease_C"/>
</dbReference>
<evidence type="ECO:0000259" key="7">
    <source>
        <dbReference type="Pfam" id="PF02687"/>
    </source>
</evidence>
<keyword evidence="4 6" id="KW-1133">Transmembrane helix</keyword>
<dbReference type="OrthoDB" id="5292592at2"/>
<dbReference type="PANTHER" id="PTHR30287">
    <property type="entry name" value="MEMBRANE COMPONENT OF PREDICTED ABC SUPERFAMILY METABOLITE UPTAKE TRANSPORTER"/>
    <property type="match status" value="1"/>
</dbReference>
<feature type="transmembrane region" description="Helical" evidence="6">
    <location>
        <begin position="730"/>
        <end position="754"/>
    </location>
</feature>
<evidence type="ECO:0000256" key="2">
    <source>
        <dbReference type="ARBA" id="ARBA00022475"/>
    </source>
</evidence>
<feature type="domain" description="ABC3 transporter permease C-terminal" evidence="7">
    <location>
        <begin position="278"/>
        <end position="396"/>
    </location>
</feature>
<feature type="transmembrane region" description="Helical" evidence="6">
    <location>
        <begin position="439"/>
        <end position="460"/>
    </location>
</feature>
<evidence type="ECO:0000256" key="5">
    <source>
        <dbReference type="ARBA" id="ARBA00023136"/>
    </source>
</evidence>
<evidence type="ECO:0000256" key="6">
    <source>
        <dbReference type="SAM" id="Phobius"/>
    </source>
</evidence>
<keyword evidence="3 6" id="KW-0812">Transmembrane</keyword>
<proteinExistence type="predicted"/>
<protein>
    <submittedName>
        <fullName evidence="8">ABC transporter permease</fullName>
    </submittedName>
</protein>
<dbReference type="PANTHER" id="PTHR30287:SF1">
    <property type="entry name" value="INNER MEMBRANE PROTEIN"/>
    <property type="match status" value="1"/>
</dbReference>
<name>A0A2R4XG39_9BURK</name>
<dbReference type="EMBL" id="CP028901">
    <property type="protein sequence ID" value="AWB32778.1"/>
    <property type="molecule type" value="Genomic_DNA"/>
</dbReference>
<feature type="transmembrane region" description="Helical" evidence="6">
    <location>
        <begin position="774"/>
        <end position="801"/>
    </location>
</feature>
<evidence type="ECO:0000256" key="3">
    <source>
        <dbReference type="ARBA" id="ARBA00022692"/>
    </source>
</evidence>
<dbReference type="InterPro" id="IPR038766">
    <property type="entry name" value="Membrane_comp_ABC_pdt"/>
</dbReference>
<reference evidence="8 9" key="1">
    <citation type="submission" date="2018-04" db="EMBL/GenBank/DDBJ databases">
        <title>Bordetella sp. HZ20 isolated from seawater.</title>
        <authorList>
            <person name="Sun C."/>
        </authorList>
    </citation>
    <scope>NUCLEOTIDE SEQUENCE [LARGE SCALE GENOMIC DNA]</scope>
    <source>
        <strain evidence="8 9">HZ20</strain>
    </source>
</reference>
<sequence>MSDALQRRSLLRFALADLRGSRRTLWVFALCLVLGVSLISASAGLYRVVQQALMAQTRVLIGGDAEVFSRAPLSESELSWIEERSDVSLLIQLRTMLMTPQGDSQLVLLQGVDDAYPLYGEVVLDPDRSLSEAIRESRAAVPDGQAKGGEGADQKKGVVIDRVLADRLGLDLDSTVSLGSGQFNVTGVIDYQPDRGLNADWNGLPVIVSAKALDASGLLQFGSRADYRYRVRVPGDVEQWRADFMAAFPQGQAEVRTFEDRNVRLGEVLGQIGSGILLIGFSALLIGSLGVYNSVSAYLNSKLRTFATLGAIGLRDAGLRWVYGFQLLLLASVCSAVGSLIGSALAMVGMQVLQGQLPVPLAWQGLVSSWVLAWCLGMTVAMTFAWPALARALTVSPSDLFRSDLKTGSVGTRDWTVTISLGLISVALMLMLLPDLWFGSIYLLAVIGVFAGLELIVRLIRVLAGLVTRGSLFNGQFIWRLAVSSLNRTDSPLRPLLLSLGASLTLVVTSTLAVMALFVTVTETVPANAPGLVFYDIPQSQRSAFASEVEQRPGVASLDLMPLVLGRVSAVNGDVLRESNDVANQMASRDEHKLSTWNRSFDEVVVVRGAIWDEDYSGEPLFAMEDREADQMGLQVGDRVQFEIQGKVLEGRLAAIYAQKRLQSRLWLEGLFSKGALDPFVTRYVGMAFVDPAEVVSVQNDVARHFPAVITVRTDLLLERARSILNSAGLALALTGLITLFASALVLLSVMSAIRARQAHTMTILHTMGARVSVLRNALLLEYLLLAGVLVAFSASVGAAIGSYLLRVRIGLPDSVQIETGFLVAASLCLLVLGSGVVYLQRQFRLTAASLLRDAADG</sequence>
<accession>A0A2R4XG39</accession>
<evidence type="ECO:0000313" key="9">
    <source>
        <dbReference type="Proteomes" id="UP000244571"/>
    </source>
</evidence>